<proteinExistence type="predicted"/>
<gene>
    <name evidence="3" type="ORF">VM1G_01367</name>
</gene>
<evidence type="ECO:0000256" key="2">
    <source>
        <dbReference type="SAM" id="SignalP"/>
    </source>
</evidence>
<dbReference type="EMBL" id="CM003099">
    <property type="protein sequence ID" value="KUI65985.1"/>
    <property type="molecule type" value="Genomic_DNA"/>
</dbReference>
<keyword evidence="1" id="KW-0472">Membrane</keyword>
<keyword evidence="1" id="KW-0812">Transmembrane</keyword>
<organism evidence="3 4">
    <name type="scientific">Cytospora mali</name>
    <name type="common">Apple Valsa canker fungus</name>
    <name type="synonym">Valsa mali</name>
    <dbReference type="NCBI Taxonomy" id="578113"/>
    <lineage>
        <taxon>Eukaryota</taxon>
        <taxon>Fungi</taxon>
        <taxon>Dikarya</taxon>
        <taxon>Ascomycota</taxon>
        <taxon>Pezizomycotina</taxon>
        <taxon>Sordariomycetes</taxon>
        <taxon>Sordariomycetidae</taxon>
        <taxon>Diaporthales</taxon>
        <taxon>Cytosporaceae</taxon>
        <taxon>Cytospora</taxon>
    </lineage>
</organism>
<sequence length="320" mass="33534">MLWKAGVTILLVVGAHAGGVADLVAEGVLTGRSPKPLEQRMADDAAQLIVVGRRAAPKVQLNQNGTIDMEAWDAEVDAACQTALAKLNKATNPSGTCTCYNLPVLNNQTGAFEADLRLYQLSTATGDFEGISADKVQVSLSYNGASVSPVSATAAAQKVTVRRDHTEGNPILLQTYLFVGQIDADKLQDATNEAALEAVIMPTVTLSAINEAGQTVSTNVSSNEAAFLVGVFSDMVVLSDTAKAQIAVDQVVAGLANGTVAFVLPGVNLLIFPIGLVITGAWFVIGLVVISFGFYERVQYRETYRKTAAIAGKGAAVKTF</sequence>
<keyword evidence="2" id="KW-0732">Signal</keyword>
<keyword evidence="4" id="KW-1185">Reference proteome</keyword>
<dbReference type="AlphaFoldDB" id="A0A194VQ82"/>
<dbReference type="Proteomes" id="UP000078559">
    <property type="component" value="Chromosome 2"/>
</dbReference>
<protein>
    <submittedName>
        <fullName evidence="3">Uncharacterized protein</fullName>
    </submittedName>
</protein>
<keyword evidence="1" id="KW-1133">Transmembrane helix</keyword>
<name>A0A194VQ82_CYTMA</name>
<evidence type="ECO:0000313" key="4">
    <source>
        <dbReference type="Proteomes" id="UP000078559"/>
    </source>
</evidence>
<feature type="transmembrane region" description="Helical" evidence="1">
    <location>
        <begin position="270"/>
        <end position="295"/>
    </location>
</feature>
<evidence type="ECO:0000313" key="3">
    <source>
        <dbReference type="EMBL" id="KUI65985.1"/>
    </source>
</evidence>
<evidence type="ECO:0000256" key="1">
    <source>
        <dbReference type="SAM" id="Phobius"/>
    </source>
</evidence>
<accession>A0A194VQ82</accession>
<dbReference type="OrthoDB" id="2596908at2759"/>
<reference evidence="3" key="1">
    <citation type="submission" date="2014-12" db="EMBL/GenBank/DDBJ databases">
        <title>Genome Sequence of Valsa Canker Pathogens Uncovers a Specific Adaption of Colonization on Woody Bark.</title>
        <authorList>
            <person name="Yin Z."/>
            <person name="Liu H."/>
            <person name="Gao X."/>
            <person name="Li Z."/>
            <person name="Song N."/>
            <person name="Ke X."/>
            <person name="Dai Q."/>
            <person name="Wu Y."/>
            <person name="Sun Y."/>
            <person name="Xu J.-R."/>
            <person name="Kang Z.K."/>
            <person name="Wang L."/>
            <person name="Huang L."/>
        </authorList>
    </citation>
    <scope>NUCLEOTIDE SEQUENCE [LARGE SCALE GENOMIC DNA]</scope>
    <source>
        <strain evidence="3">03-8</strain>
    </source>
</reference>
<feature type="chain" id="PRO_5008266759" evidence="2">
    <location>
        <begin position="18"/>
        <end position="320"/>
    </location>
</feature>
<feature type="signal peptide" evidence="2">
    <location>
        <begin position="1"/>
        <end position="17"/>
    </location>
</feature>